<feature type="domain" description="N-acetyltransferase" evidence="1">
    <location>
        <begin position="142"/>
        <end position="287"/>
    </location>
</feature>
<keyword evidence="2" id="KW-0808">Transferase</keyword>
<sequence>MTDMNPARDADLPEVEAFLAGHAPTSMLLRANLRRYGLGDRRAPRAVSLVLLREGGAITGLMGITNAGFAMLQAPGASANDWQDLARWLGGRRLAGLTGESTQAEALIAALRLAPQAFIHCATEPLYHLDLAALDLSTLAPGTIRRPRERDRDLLTAWYRDFEASALNTPPALAAERGGDRADLAIDGDHVRLFEHDDLPLAMTAFNAELPGIVQVGGVYTPPEGRNRRAARSAVGLHLAEARRHGVRQAVLAAASPSACRSYEALGFRRIGQMTLALLHAPAGAAP</sequence>
<keyword evidence="3" id="KW-1185">Reference proteome</keyword>
<dbReference type="SUPFAM" id="SSF55729">
    <property type="entry name" value="Acyl-CoA N-acyltransferases (Nat)"/>
    <property type="match status" value="1"/>
</dbReference>
<dbReference type="PROSITE" id="PS51186">
    <property type="entry name" value="GNAT"/>
    <property type="match status" value="1"/>
</dbReference>
<dbReference type="AlphaFoldDB" id="A0A2T7UN98"/>
<evidence type="ECO:0000313" key="2">
    <source>
        <dbReference type="EMBL" id="PVE46185.1"/>
    </source>
</evidence>
<dbReference type="EMBL" id="QDDR01000010">
    <property type="protein sequence ID" value="PVE46185.1"/>
    <property type="molecule type" value="Genomic_DNA"/>
</dbReference>
<dbReference type="OrthoDB" id="7365268at2"/>
<comment type="caution">
    <text evidence="2">The sequence shown here is derived from an EMBL/GenBank/DDBJ whole genome shotgun (WGS) entry which is preliminary data.</text>
</comment>
<reference evidence="2 3" key="1">
    <citation type="journal article" date="2011" name="Syst. Appl. Microbiol.">
        <title>Defluviimonas denitrificans gen. nov., sp. nov., and Pararhodobacter aggregans gen. nov., sp. nov., non-phototrophic Rhodobacteraceae from the biofilter of a marine aquaculture.</title>
        <authorList>
            <person name="Foesel B.U."/>
            <person name="Drake H.L."/>
            <person name="Schramm A."/>
        </authorList>
    </citation>
    <scope>NUCLEOTIDE SEQUENCE [LARGE SCALE GENOMIC DNA]</scope>
    <source>
        <strain evidence="2 3">D1-19</strain>
    </source>
</reference>
<name>A0A2T7UN98_9RHOB</name>
<accession>A0A2T7UN98</accession>
<dbReference type="InterPro" id="IPR016181">
    <property type="entry name" value="Acyl_CoA_acyltransferase"/>
</dbReference>
<organism evidence="2 3">
    <name type="scientific">Pararhodobacter aggregans</name>
    <dbReference type="NCBI Taxonomy" id="404875"/>
    <lineage>
        <taxon>Bacteria</taxon>
        <taxon>Pseudomonadati</taxon>
        <taxon>Pseudomonadota</taxon>
        <taxon>Alphaproteobacteria</taxon>
        <taxon>Rhodobacterales</taxon>
        <taxon>Paracoccaceae</taxon>
        <taxon>Pararhodobacter</taxon>
    </lineage>
</organism>
<dbReference type="Proteomes" id="UP000244810">
    <property type="component" value="Unassembled WGS sequence"/>
</dbReference>
<dbReference type="InterPro" id="IPR000182">
    <property type="entry name" value="GNAT_dom"/>
</dbReference>
<dbReference type="RefSeq" id="WP_107755045.1">
    <property type="nucleotide sequence ID" value="NZ_QBKF01000020.1"/>
</dbReference>
<dbReference type="GO" id="GO:0016747">
    <property type="term" value="F:acyltransferase activity, transferring groups other than amino-acyl groups"/>
    <property type="evidence" value="ECO:0007669"/>
    <property type="project" value="InterPro"/>
</dbReference>
<evidence type="ECO:0000259" key="1">
    <source>
        <dbReference type="PROSITE" id="PS51186"/>
    </source>
</evidence>
<gene>
    <name evidence="2" type="ORF">DDE23_18540</name>
</gene>
<protein>
    <submittedName>
        <fullName evidence="2">N-acetyltransferase</fullName>
    </submittedName>
</protein>
<evidence type="ECO:0000313" key="3">
    <source>
        <dbReference type="Proteomes" id="UP000244810"/>
    </source>
</evidence>
<proteinExistence type="predicted"/>
<dbReference type="Gene3D" id="3.40.630.30">
    <property type="match status" value="1"/>
</dbReference>